<accession>A0A3S9VSK8</accession>
<name>A0A3S9VSK8_9BACT</name>
<gene>
    <name evidence="2" type="ORF">D8S85_08150</name>
</gene>
<keyword evidence="3" id="KW-1185">Reference proteome</keyword>
<dbReference type="Pfam" id="PF14134">
    <property type="entry name" value="DUF4301"/>
    <property type="match status" value="1"/>
</dbReference>
<reference evidence="2 3" key="1">
    <citation type="submission" date="2018-10" db="EMBL/GenBank/DDBJ databases">
        <title>Butyricimonas faecalis sp. nov., isolated from human faeces and emended description of the genus Butyricimonas.</title>
        <authorList>
            <person name="Le Roy T."/>
            <person name="Van der Smissen P."/>
            <person name="Paquot A."/>
            <person name="Delzenne N."/>
            <person name="Muccioli G."/>
            <person name="Collet J.-F."/>
            <person name="Cani P.D."/>
        </authorList>
    </citation>
    <scope>NUCLEOTIDE SEQUENCE [LARGE SCALE GENOMIC DNA]</scope>
    <source>
        <strain evidence="2 3">H184</strain>
    </source>
</reference>
<feature type="domain" description="DUF4301" evidence="1">
    <location>
        <begin position="3"/>
        <end position="515"/>
    </location>
</feature>
<dbReference type="Proteomes" id="UP000270673">
    <property type="component" value="Chromosome"/>
</dbReference>
<evidence type="ECO:0000313" key="2">
    <source>
        <dbReference type="EMBL" id="AZS29534.1"/>
    </source>
</evidence>
<protein>
    <submittedName>
        <fullName evidence="2">DUF4301 family protein</fullName>
    </submittedName>
</protein>
<dbReference type="SUPFAM" id="SSF53448">
    <property type="entry name" value="Nucleotide-diphospho-sugar transferases"/>
    <property type="match status" value="1"/>
</dbReference>
<dbReference type="InterPro" id="IPR029044">
    <property type="entry name" value="Nucleotide-diphossugar_trans"/>
</dbReference>
<dbReference type="AlphaFoldDB" id="A0A3S9VSK8"/>
<sequence>MYTKSDLKQFRRRGIKPEQIENQLENFKKGFDFVQIRDAATINNGIHGLNDEQADEFIRIFEERMNSLKIVKMVPASGSASRMFKTLNTFFNTYTGSDEDYLKFRQDKEPGSIFSFFEKLKEFPFYPHLKEALYKDRLDLDKLLWKNQFMEILEYILTPKGLNYNATPKGLIDFHIYKDHIRTAVEEHLVEAALYANDGKEAHIHFTVSEEHIGKFKALMKSVLKNYQKEFNLKYAITYSIQSPATDTVSLDSEGNLVRDNEGNIVFRPGGHGALIHNLNDLKEDLIFIKNIDNVAPDRSKADTVKFKKILAGVLLKTQDRIFNYMKILSKKNSITDENLNEIEQYIYDHLGYKPKEGLTHTDRKERVAYLKQLLDRPLRVCGMVKNEGEPGGGPFWVEDKEHATRLMIVESAQVNLKDRNQKKIFTQSTHFNPVDIVCSTYNYKGKKYDLTKYIDNTQGFITSKSLGGKDIKVQELPGLWNGAMANWNTIFVEVPLSTFTPVKTVFDLLRFEHRNVFKVE</sequence>
<evidence type="ECO:0000259" key="1">
    <source>
        <dbReference type="Pfam" id="PF14134"/>
    </source>
</evidence>
<dbReference type="OrthoDB" id="5572060at2"/>
<dbReference type="RefSeq" id="WP_106480261.1">
    <property type="nucleotide sequence ID" value="NZ_CP032819.1"/>
</dbReference>
<dbReference type="KEGG" id="buy:D8S85_08150"/>
<evidence type="ECO:0000313" key="3">
    <source>
        <dbReference type="Proteomes" id="UP000270673"/>
    </source>
</evidence>
<organism evidence="2 3">
    <name type="scientific">Butyricimonas faecalis</name>
    <dbReference type="NCBI Taxonomy" id="2093856"/>
    <lineage>
        <taxon>Bacteria</taxon>
        <taxon>Pseudomonadati</taxon>
        <taxon>Bacteroidota</taxon>
        <taxon>Bacteroidia</taxon>
        <taxon>Bacteroidales</taxon>
        <taxon>Odoribacteraceae</taxon>
        <taxon>Butyricimonas</taxon>
    </lineage>
</organism>
<proteinExistence type="predicted"/>
<dbReference type="EMBL" id="CP032819">
    <property type="protein sequence ID" value="AZS29534.1"/>
    <property type="molecule type" value="Genomic_DNA"/>
</dbReference>
<dbReference type="InterPro" id="IPR025393">
    <property type="entry name" value="DUF4301"/>
</dbReference>